<sequence>MEVSVLDDADFDAIQWFDLSAVGKLSDFNQLCCLQHSINKVGVRISRMRYLGGLQVLLTFKKETESIEFVKDRQTWARWFASLEIWTGQLQVEDEEWCPGWIDKMDKIQIVAHNLVTSDEVGHEPLEQNEVEQPNQIGGDQSPVHEENLNSQLVSSPLEELGISSSDGCFHTPGEQMAECGDIRIDNICLAEVEATIKIGKELGANLDNFQELVE</sequence>
<name>A0ACB9J8G9_9ASTR</name>
<gene>
    <name evidence="1" type="ORF">L1987_15931</name>
</gene>
<dbReference type="Proteomes" id="UP001056120">
    <property type="component" value="Linkage Group LG05"/>
</dbReference>
<accession>A0ACB9J8G9</accession>
<protein>
    <submittedName>
        <fullName evidence="1">Uncharacterized protein</fullName>
    </submittedName>
</protein>
<dbReference type="EMBL" id="CM042022">
    <property type="protein sequence ID" value="KAI3816238.1"/>
    <property type="molecule type" value="Genomic_DNA"/>
</dbReference>
<reference evidence="1 2" key="2">
    <citation type="journal article" date="2022" name="Mol. Ecol. Resour.">
        <title>The genomes of chicory, endive, great burdock and yacon provide insights into Asteraceae paleo-polyploidization history and plant inulin production.</title>
        <authorList>
            <person name="Fan W."/>
            <person name="Wang S."/>
            <person name="Wang H."/>
            <person name="Wang A."/>
            <person name="Jiang F."/>
            <person name="Liu H."/>
            <person name="Zhao H."/>
            <person name="Xu D."/>
            <person name="Zhang Y."/>
        </authorList>
    </citation>
    <scope>NUCLEOTIDE SEQUENCE [LARGE SCALE GENOMIC DNA]</scope>
    <source>
        <strain evidence="2">cv. Yunnan</strain>
        <tissue evidence="1">Leaves</tissue>
    </source>
</reference>
<evidence type="ECO:0000313" key="2">
    <source>
        <dbReference type="Proteomes" id="UP001056120"/>
    </source>
</evidence>
<reference evidence="2" key="1">
    <citation type="journal article" date="2022" name="Mol. Ecol. Resour.">
        <title>The genomes of chicory, endive, great burdock and yacon provide insights into Asteraceae palaeo-polyploidization history and plant inulin production.</title>
        <authorList>
            <person name="Fan W."/>
            <person name="Wang S."/>
            <person name="Wang H."/>
            <person name="Wang A."/>
            <person name="Jiang F."/>
            <person name="Liu H."/>
            <person name="Zhao H."/>
            <person name="Xu D."/>
            <person name="Zhang Y."/>
        </authorList>
    </citation>
    <scope>NUCLEOTIDE SEQUENCE [LARGE SCALE GENOMIC DNA]</scope>
    <source>
        <strain evidence="2">cv. Yunnan</strain>
    </source>
</reference>
<proteinExistence type="predicted"/>
<comment type="caution">
    <text evidence="1">The sequence shown here is derived from an EMBL/GenBank/DDBJ whole genome shotgun (WGS) entry which is preliminary data.</text>
</comment>
<keyword evidence="2" id="KW-1185">Reference proteome</keyword>
<organism evidence="1 2">
    <name type="scientific">Smallanthus sonchifolius</name>
    <dbReference type="NCBI Taxonomy" id="185202"/>
    <lineage>
        <taxon>Eukaryota</taxon>
        <taxon>Viridiplantae</taxon>
        <taxon>Streptophyta</taxon>
        <taxon>Embryophyta</taxon>
        <taxon>Tracheophyta</taxon>
        <taxon>Spermatophyta</taxon>
        <taxon>Magnoliopsida</taxon>
        <taxon>eudicotyledons</taxon>
        <taxon>Gunneridae</taxon>
        <taxon>Pentapetalae</taxon>
        <taxon>asterids</taxon>
        <taxon>campanulids</taxon>
        <taxon>Asterales</taxon>
        <taxon>Asteraceae</taxon>
        <taxon>Asteroideae</taxon>
        <taxon>Heliantheae alliance</taxon>
        <taxon>Millerieae</taxon>
        <taxon>Smallanthus</taxon>
    </lineage>
</organism>
<evidence type="ECO:0000313" key="1">
    <source>
        <dbReference type="EMBL" id="KAI3816238.1"/>
    </source>
</evidence>